<sequence length="1051" mass="118896">MTPSLSRILTAAELRRFEDCANENAKLAEGWESQKVVYVTCEPSDVYRYAGVRDSQAIQIDTMLPAEKPVSGGSWSHKRQKPQPTRQLAQWTIRVLERSKVNKRFQPKPWHMKFESHERYDMYYDNAQMKAQETFDELAATYVTVVIVSYDLRETKRVVEKFGIKVPKRAVFVDLIKVLEHQTRDEGIPKELRKYTDENVTMRNGRYDRRPGMPRGYDGMPSVRLLEVLGPAAASHQADFKKIEKGSVALQRIANRARNDNPKEIFICDIPGCDQKFVRADLLLRHKKRHSSSYIPRNRAPSFSTSVASGAVSSPTSAVPQRTTFPQPSSSGPHDAAILLTPDSNATPTPTTSTSNPSLTQQATRIGQPSTWPSIDDMAVDLMRPKPNYYGRDQVPLSEAPPMMPSFTSVGFQPDEALSRENFAMWLFDPQASFGEFNGVANMPFLEGGLESTFNNNIHYDYESLTSRSQLDPTPPRQVEISDELISEHRRQEVLRWLQVFRQKQPKYEPRIVNLVQESGGDLPALNLDMMRDCLQEYWKNVSPRLPIVHQPTFSSNRCSVFLLMVMIALGAASLSSRDSTGNLEQYGGFADVVISSIRWEILTAEEASPPVGLYIAQSLLLLEFYEKMFSSRRMHERAHIYHSATLTLLRRGSPLIGRAGSESPPEEAAPTASDGTSSDSRTWWIRWAESESMHRVVFAAFMMDVVHAAMFGHAADMAPHEIRLPLPCDDGLWTAPTPDAFRHLDGNYRMYGIKQVSFLDGLKSALHGQEVKTHTFGRMIIMSGLLSVGWHLSHRESHLKWLDLRTPSTETRDGWKKILLRAFDEWKESFDNAVGANDISDVPGQPSTSNGPIHSAAVLYHLAHISLHVDIVDCQVYAGAKYLVGRKVSTRDHSNAVARMRTWSNAPSTRHAVLHAFKLLYRVLIDQRGPKRRTSSFGSLPEPVSVFYSCRSEPDPHRPWIMYYAALTIWSFVQALGIPSKNAPPGRYSEIARYLAHFASLEELTDEAVRDLNERLPELLDLLKTSLEQSHSELLREASDRLKLCREMLR</sequence>
<feature type="domain" description="C2H2-type" evidence="9">
    <location>
        <begin position="266"/>
        <end position="295"/>
    </location>
</feature>
<feature type="region of interest" description="Disordered" evidence="8">
    <location>
        <begin position="658"/>
        <end position="679"/>
    </location>
</feature>
<dbReference type="SMART" id="SM00355">
    <property type="entry name" value="ZnF_C2H2"/>
    <property type="match status" value="1"/>
</dbReference>
<dbReference type="PROSITE" id="PS00028">
    <property type="entry name" value="ZINC_FINGER_C2H2_1"/>
    <property type="match status" value="1"/>
</dbReference>
<dbReference type="InterPro" id="IPR051059">
    <property type="entry name" value="VerF-like"/>
</dbReference>
<evidence type="ECO:0000256" key="3">
    <source>
        <dbReference type="ARBA" id="ARBA00022737"/>
    </source>
</evidence>
<protein>
    <submittedName>
        <fullName evidence="10">Zinc CHH2 type domain containing protein</fullName>
    </submittedName>
</protein>
<evidence type="ECO:0000256" key="2">
    <source>
        <dbReference type="ARBA" id="ARBA00022723"/>
    </source>
</evidence>
<keyword evidence="11" id="KW-1185">Reference proteome</keyword>
<dbReference type="InterPro" id="IPR013087">
    <property type="entry name" value="Znf_C2H2_type"/>
</dbReference>
<feature type="compositionally biased region" description="Low complexity" evidence="8">
    <location>
        <begin position="341"/>
        <end position="360"/>
    </location>
</feature>
<name>A0A166Y5W7_9PEZI</name>
<keyword evidence="2" id="KW-0479">Metal-binding</keyword>
<dbReference type="Pfam" id="PF04082">
    <property type="entry name" value="Fungal_trans"/>
    <property type="match status" value="1"/>
</dbReference>
<evidence type="ECO:0000256" key="7">
    <source>
        <dbReference type="PROSITE-ProRule" id="PRU00042"/>
    </source>
</evidence>
<keyword evidence="4 7" id="KW-0863">Zinc-finger</keyword>
<organism evidence="10 11">
    <name type="scientific">Colletotrichum tofieldiae</name>
    <dbReference type="NCBI Taxonomy" id="708197"/>
    <lineage>
        <taxon>Eukaryota</taxon>
        <taxon>Fungi</taxon>
        <taxon>Dikarya</taxon>
        <taxon>Ascomycota</taxon>
        <taxon>Pezizomycotina</taxon>
        <taxon>Sordariomycetes</taxon>
        <taxon>Hypocreomycetidae</taxon>
        <taxon>Glomerellales</taxon>
        <taxon>Glomerellaceae</taxon>
        <taxon>Colletotrichum</taxon>
        <taxon>Colletotrichum spaethianum species complex</taxon>
    </lineage>
</organism>
<comment type="subcellular location">
    <subcellularLocation>
        <location evidence="1">Nucleus</location>
    </subcellularLocation>
</comment>
<dbReference type="GO" id="GO:0006351">
    <property type="term" value="P:DNA-templated transcription"/>
    <property type="evidence" value="ECO:0007669"/>
    <property type="project" value="InterPro"/>
</dbReference>
<keyword evidence="6" id="KW-0539">Nucleus</keyword>
<keyword evidence="3" id="KW-0677">Repeat</keyword>
<feature type="compositionally biased region" description="Polar residues" evidence="8">
    <location>
        <begin position="301"/>
        <end position="332"/>
    </location>
</feature>
<proteinExistence type="predicted"/>
<evidence type="ECO:0000256" key="5">
    <source>
        <dbReference type="ARBA" id="ARBA00022833"/>
    </source>
</evidence>
<dbReference type="InterPro" id="IPR007219">
    <property type="entry name" value="XnlR_reg_dom"/>
</dbReference>
<evidence type="ECO:0000313" key="11">
    <source>
        <dbReference type="Proteomes" id="UP000076552"/>
    </source>
</evidence>
<feature type="region of interest" description="Disordered" evidence="8">
    <location>
        <begin position="289"/>
        <end position="375"/>
    </location>
</feature>
<reference evidence="10 11" key="1">
    <citation type="submission" date="2015-06" db="EMBL/GenBank/DDBJ databases">
        <title>Survival trade-offs in plant roots during colonization by closely related pathogenic and mutualistic fungi.</title>
        <authorList>
            <person name="Hacquard S."/>
            <person name="Kracher B."/>
            <person name="Hiruma K."/>
            <person name="Weinman A."/>
            <person name="Muench P."/>
            <person name="Garrido Oter R."/>
            <person name="Ver Loren van Themaat E."/>
            <person name="Dallerey J.-F."/>
            <person name="Damm U."/>
            <person name="Henrissat B."/>
            <person name="Lespinet O."/>
            <person name="Thon M."/>
            <person name="Kemen E."/>
            <person name="McHardy A.C."/>
            <person name="Schulze-Lefert P."/>
            <person name="O'Connell R.J."/>
        </authorList>
    </citation>
    <scope>NUCLEOTIDE SEQUENCE [LARGE SCALE GENOMIC DNA]</scope>
    <source>
        <strain evidence="10 11">0861</strain>
    </source>
</reference>
<feature type="compositionally biased region" description="Polar residues" evidence="8">
    <location>
        <begin position="361"/>
        <end position="373"/>
    </location>
</feature>
<accession>A0A166Y5W7</accession>
<evidence type="ECO:0000313" key="10">
    <source>
        <dbReference type="EMBL" id="KZL77287.1"/>
    </source>
</evidence>
<dbReference type="GO" id="GO:0000981">
    <property type="term" value="F:DNA-binding transcription factor activity, RNA polymerase II-specific"/>
    <property type="evidence" value="ECO:0007669"/>
    <property type="project" value="InterPro"/>
</dbReference>
<dbReference type="GO" id="GO:0000785">
    <property type="term" value="C:chromatin"/>
    <property type="evidence" value="ECO:0007669"/>
    <property type="project" value="TreeGrafter"/>
</dbReference>
<dbReference type="GO" id="GO:0005634">
    <property type="term" value="C:nucleus"/>
    <property type="evidence" value="ECO:0007669"/>
    <property type="project" value="UniProtKB-SubCell"/>
</dbReference>
<evidence type="ECO:0000256" key="4">
    <source>
        <dbReference type="ARBA" id="ARBA00022771"/>
    </source>
</evidence>
<evidence type="ECO:0000256" key="8">
    <source>
        <dbReference type="SAM" id="MobiDB-lite"/>
    </source>
</evidence>
<comment type="caution">
    <text evidence="10">The sequence shown here is derived from an EMBL/GenBank/DDBJ whole genome shotgun (WGS) entry which is preliminary data.</text>
</comment>
<dbReference type="PROSITE" id="PS50157">
    <property type="entry name" value="ZINC_FINGER_C2H2_2"/>
    <property type="match status" value="1"/>
</dbReference>
<evidence type="ECO:0000259" key="9">
    <source>
        <dbReference type="PROSITE" id="PS50157"/>
    </source>
</evidence>
<dbReference type="AlphaFoldDB" id="A0A166Y5W7"/>
<dbReference type="PANTHER" id="PTHR40626:SF11">
    <property type="entry name" value="ZINC FINGER PROTEIN YPR022C"/>
    <property type="match status" value="1"/>
</dbReference>
<evidence type="ECO:0000256" key="6">
    <source>
        <dbReference type="ARBA" id="ARBA00023242"/>
    </source>
</evidence>
<evidence type="ECO:0000256" key="1">
    <source>
        <dbReference type="ARBA" id="ARBA00004123"/>
    </source>
</evidence>
<dbReference type="STRING" id="708197.A0A166Y5W7"/>
<dbReference type="Proteomes" id="UP000076552">
    <property type="component" value="Unassembled WGS sequence"/>
</dbReference>
<dbReference type="EMBL" id="LFIV01000008">
    <property type="protein sequence ID" value="KZL77287.1"/>
    <property type="molecule type" value="Genomic_DNA"/>
</dbReference>
<gene>
    <name evidence="10" type="ORF">CT0861_03055</name>
</gene>
<dbReference type="CDD" id="cd12148">
    <property type="entry name" value="fungal_TF_MHR"/>
    <property type="match status" value="1"/>
</dbReference>
<dbReference type="PANTHER" id="PTHR40626">
    <property type="entry name" value="MIP31509P"/>
    <property type="match status" value="1"/>
</dbReference>
<dbReference type="GO" id="GO:0008270">
    <property type="term" value="F:zinc ion binding"/>
    <property type="evidence" value="ECO:0007669"/>
    <property type="project" value="UniProtKB-KW"/>
</dbReference>
<keyword evidence="5" id="KW-0862">Zinc</keyword>
<dbReference type="GO" id="GO:0000978">
    <property type="term" value="F:RNA polymerase II cis-regulatory region sequence-specific DNA binding"/>
    <property type="evidence" value="ECO:0007669"/>
    <property type="project" value="InterPro"/>
</dbReference>